<dbReference type="AlphaFoldDB" id="A0A8J8BB82"/>
<reference evidence="3" key="1">
    <citation type="submission" date="2021-04" db="EMBL/GenBank/DDBJ databases">
        <title>Genome based classification of Actinospica acidithermotolerans sp. nov., an actinobacterium isolated from an Indonesian hot spring.</title>
        <authorList>
            <person name="Kusuma A.B."/>
            <person name="Putra K.E."/>
            <person name="Nafisah S."/>
            <person name="Loh J."/>
            <person name="Nouioui I."/>
            <person name="Goodfellow M."/>
        </authorList>
    </citation>
    <scope>NUCLEOTIDE SEQUENCE</scope>
    <source>
        <strain evidence="3">DSM 45618</strain>
    </source>
</reference>
<gene>
    <name evidence="3" type="ORF">KGA66_02090</name>
</gene>
<protein>
    <submittedName>
        <fullName evidence="3">Uncharacterized protein</fullName>
    </submittedName>
</protein>
<dbReference type="EMBL" id="JAGSXH010000004">
    <property type="protein sequence ID" value="MBS2961821.1"/>
    <property type="molecule type" value="Genomic_DNA"/>
</dbReference>
<evidence type="ECO:0000313" key="4">
    <source>
        <dbReference type="Proteomes" id="UP000677913"/>
    </source>
</evidence>
<feature type="signal peptide" evidence="2">
    <location>
        <begin position="1"/>
        <end position="40"/>
    </location>
</feature>
<feature type="compositionally biased region" description="Low complexity" evidence="1">
    <location>
        <begin position="95"/>
        <end position="133"/>
    </location>
</feature>
<accession>A0A8J8BB82</accession>
<organism evidence="3 4">
    <name type="scientific">Actinocrinis puniceicyclus</name>
    <dbReference type="NCBI Taxonomy" id="977794"/>
    <lineage>
        <taxon>Bacteria</taxon>
        <taxon>Bacillati</taxon>
        <taxon>Actinomycetota</taxon>
        <taxon>Actinomycetes</taxon>
        <taxon>Catenulisporales</taxon>
        <taxon>Actinospicaceae</taxon>
        <taxon>Actinocrinis</taxon>
    </lineage>
</organism>
<dbReference type="RefSeq" id="WP_211463862.1">
    <property type="nucleotide sequence ID" value="NZ_JAGSXH010000004.1"/>
</dbReference>
<feature type="region of interest" description="Disordered" evidence="1">
    <location>
        <begin position="59"/>
        <end position="133"/>
    </location>
</feature>
<feature type="compositionally biased region" description="Low complexity" evidence="1">
    <location>
        <begin position="62"/>
        <end position="77"/>
    </location>
</feature>
<keyword evidence="4" id="KW-1185">Reference proteome</keyword>
<comment type="caution">
    <text evidence="3">The sequence shown here is derived from an EMBL/GenBank/DDBJ whole genome shotgun (WGS) entry which is preliminary data.</text>
</comment>
<dbReference type="Proteomes" id="UP000677913">
    <property type="component" value="Unassembled WGS sequence"/>
</dbReference>
<feature type="region of interest" description="Disordered" evidence="1">
    <location>
        <begin position="185"/>
        <end position="214"/>
    </location>
</feature>
<feature type="chain" id="PRO_5035177945" evidence="2">
    <location>
        <begin position="41"/>
        <end position="374"/>
    </location>
</feature>
<keyword evidence="2" id="KW-0732">Signal</keyword>
<dbReference type="PROSITE" id="PS51318">
    <property type="entry name" value="TAT"/>
    <property type="match status" value="1"/>
</dbReference>
<evidence type="ECO:0000313" key="3">
    <source>
        <dbReference type="EMBL" id="MBS2961821.1"/>
    </source>
</evidence>
<sequence length="374" mass="37407">MPTSTRKTEDKNRRALVALGAPMAVAAVAGALTFATPANAAGASSPLPFPTSVCGTATPVGAGSASPSASAHRSASATPKAGASASGTGSTKPNSPRSPAASPSRSASATASQSPAAGGTTAPSPSPSASSSSSGGFWGWLNGVWTWIWGSEQLPHAGAAVVMGAAFAHSSVHVDASGKPVNLDGTIARASSTPGPGSLSRPTPVSAPTPTPTRTCIPKSQIKKNTASSAGNTAAELPWHLSAPSMTMYSLTYNGVTTIQTANGPEQVLDFTAAKVTLVSMVTFSQQGGGKLQYVNGGQGQTVTLENVHLWSTSFTADVLGLLHQTFTPQNPGLLAPLQGITVPLPLLFTNVEADNAFLSTGTIVIPGFNGHGN</sequence>
<feature type="compositionally biased region" description="Polar residues" evidence="1">
    <location>
        <begin position="85"/>
        <end position="94"/>
    </location>
</feature>
<evidence type="ECO:0000256" key="2">
    <source>
        <dbReference type="SAM" id="SignalP"/>
    </source>
</evidence>
<dbReference type="InterPro" id="IPR006311">
    <property type="entry name" value="TAT_signal"/>
</dbReference>
<evidence type="ECO:0000256" key="1">
    <source>
        <dbReference type="SAM" id="MobiDB-lite"/>
    </source>
</evidence>
<name>A0A8J8BB82_9ACTN</name>
<proteinExistence type="predicted"/>